<dbReference type="AlphaFoldDB" id="A0A822XJ09"/>
<evidence type="ECO:0000313" key="7">
    <source>
        <dbReference type="EMBL" id="DAD18755.1"/>
    </source>
</evidence>
<keyword evidence="6" id="KW-0414">Isoprene biosynthesis</keyword>
<dbReference type="Pfam" id="PF00348">
    <property type="entry name" value="polyprenyl_synt"/>
    <property type="match status" value="1"/>
</dbReference>
<evidence type="ECO:0008006" key="9">
    <source>
        <dbReference type="Google" id="ProtNLM"/>
    </source>
</evidence>
<reference evidence="7 8" key="1">
    <citation type="journal article" date="2020" name="Mol. Biol. Evol.">
        <title>Distinct Expression and Methylation Patterns for Genes with Different Fates following a Single Whole-Genome Duplication in Flowering Plants.</title>
        <authorList>
            <person name="Shi T."/>
            <person name="Rahmani R.S."/>
            <person name="Gugger P.F."/>
            <person name="Wang M."/>
            <person name="Li H."/>
            <person name="Zhang Y."/>
            <person name="Li Z."/>
            <person name="Wang Q."/>
            <person name="Van de Peer Y."/>
            <person name="Marchal K."/>
            <person name="Chen J."/>
        </authorList>
    </citation>
    <scope>NUCLEOTIDE SEQUENCE [LARGE SCALE GENOMIC DNA]</scope>
    <source>
        <tissue evidence="7">Leaf</tissue>
    </source>
</reference>
<evidence type="ECO:0000256" key="6">
    <source>
        <dbReference type="ARBA" id="ARBA00023229"/>
    </source>
</evidence>
<evidence type="ECO:0000256" key="5">
    <source>
        <dbReference type="ARBA" id="ARBA00022842"/>
    </source>
</evidence>
<comment type="caution">
    <text evidence="7">The sequence shown here is derived from an EMBL/GenBank/DDBJ whole genome shotgun (WGS) entry which is preliminary data.</text>
</comment>
<comment type="cofactor">
    <cofactor evidence="1">
        <name>Mg(2+)</name>
        <dbReference type="ChEBI" id="CHEBI:18420"/>
    </cofactor>
</comment>
<keyword evidence="8" id="KW-1185">Reference proteome</keyword>
<dbReference type="InterPro" id="IPR000092">
    <property type="entry name" value="Polyprenyl_synt"/>
</dbReference>
<dbReference type="GO" id="GO:0008299">
    <property type="term" value="P:isoprenoid biosynthetic process"/>
    <property type="evidence" value="ECO:0007669"/>
    <property type="project" value="UniProtKB-KW"/>
</dbReference>
<keyword evidence="3" id="KW-0808">Transferase</keyword>
<evidence type="ECO:0000256" key="2">
    <source>
        <dbReference type="ARBA" id="ARBA00006706"/>
    </source>
</evidence>
<dbReference type="Proteomes" id="UP000607653">
    <property type="component" value="Unassembled WGS sequence"/>
</dbReference>
<dbReference type="GO" id="GO:0046872">
    <property type="term" value="F:metal ion binding"/>
    <property type="evidence" value="ECO:0007669"/>
    <property type="project" value="UniProtKB-KW"/>
</dbReference>
<evidence type="ECO:0000256" key="3">
    <source>
        <dbReference type="ARBA" id="ARBA00022679"/>
    </source>
</evidence>
<dbReference type="SUPFAM" id="SSF48576">
    <property type="entry name" value="Terpenoid synthases"/>
    <property type="match status" value="1"/>
</dbReference>
<evidence type="ECO:0000313" key="8">
    <source>
        <dbReference type="Proteomes" id="UP000607653"/>
    </source>
</evidence>
<evidence type="ECO:0000256" key="1">
    <source>
        <dbReference type="ARBA" id="ARBA00001946"/>
    </source>
</evidence>
<dbReference type="PANTHER" id="PTHR43281">
    <property type="entry name" value="FARNESYL DIPHOSPHATE SYNTHASE"/>
    <property type="match status" value="1"/>
</dbReference>
<keyword evidence="5" id="KW-0460">Magnesium</keyword>
<dbReference type="EMBL" id="DUZY01000001">
    <property type="protein sequence ID" value="DAD18755.1"/>
    <property type="molecule type" value="Genomic_DNA"/>
</dbReference>
<comment type="similarity">
    <text evidence="2">Belongs to the FPP/GGPP synthase family.</text>
</comment>
<dbReference type="GO" id="GO:0004659">
    <property type="term" value="F:prenyltransferase activity"/>
    <property type="evidence" value="ECO:0007669"/>
    <property type="project" value="InterPro"/>
</dbReference>
<dbReference type="PANTHER" id="PTHR43281:SF1">
    <property type="entry name" value="FARNESYL DIPHOSPHATE SYNTHASE"/>
    <property type="match status" value="1"/>
</dbReference>
<evidence type="ECO:0000256" key="4">
    <source>
        <dbReference type="ARBA" id="ARBA00022723"/>
    </source>
</evidence>
<sequence>MSLIHDDLPCMDNDDLKRGKPTNHKDFGEAIAVLAGDALLSLAFEHVAARTINVSPELVIQFAKLLEALTICGMIMDGGSMAEMERVRRYARCTGLLFQVVDDILNITKVCQVFSSVIRSLNHPLLTAPTVGTTIAMAAFLD</sequence>
<dbReference type="InterPro" id="IPR008949">
    <property type="entry name" value="Isoprenoid_synthase_dom_sf"/>
</dbReference>
<gene>
    <name evidence="7" type="ORF">HUJ06_020218</name>
</gene>
<dbReference type="Gene3D" id="1.10.600.10">
    <property type="entry name" value="Farnesyl Diphosphate Synthase"/>
    <property type="match status" value="2"/>
</dbReference>
<name>A0A822XJ09_NELNU</name>
<protein>
    <recommendedName>
        <fullName evidence="9">Geranylgeranyl pyrophosphate synthase, chloroplastic-like</fullName>
    </recommendedName>
</protein>
<accession>A0A822XJ09</accession>
<keyword evidence="4" id="KW-0479">Metal-binding</keyword>
<proteinExistence type="inferred from homology"/>
<organism evidence="7 8">
    <name type="scientific">Nelumbo nucifera</name>
    <name type="common">Sacred lotus</name>
    <dbReference type="NCBI Taxonomy" id="4432"/>
    <lineage>
        <taxon>Eukaryota</taxon>
        <taxon>Viridiplantae</taxon>
        <taxon>Streptophyta</taxon>
        <taxon>Embryophyta</taxon>
        <taxon>Tracheophyta</taxon>
        <taxon>Spermatophyta</taxon>
        <taxon>Magnoliopsida</taxon>
        <taxon>Proteales</taxon>
        <taxon>Nelumbonaceae</taxon>
        <taxon>Nelumbo</taxon>
    </lineage>
</organism>